<dbReference type="RefSeq" id="WP_169146188.1">
    <property type="nucleotide sequence ID" value="NZ_JABBGA010000009.1"/>
</dbReference>
<evidence type="ECO:0000259" key="10">
    <source>
        <dbReference type="Pfam" id="PF25944"/>
    </source>
</evidence>
<dbReference type="InterPro" id="IPR058626">
    <property type="entry name" value="MdtA-like_b-barrel"/>
</dbReference>
<feature type="domain" description="Multidrug resistance protein MdtA-like barrel-sandwich hybrid" evidence="9">
    <location>
        <begin position="93"/>
        <end position="234"/>
    </location>
</feature>
<dbReference type="GO" id="GO:1990281">
    <property type="term" value="C:efflux pump complex"/>
    <property type="evidence" value="ECO:0007669"/>
    <property type="project" value="TreeGrafter"/>
</dbReference>
<dbReference type="PANTHER" id="PTHR30469">
    <property type="entry name" value="MULTIDRUG RESISTANCE PROTEIN MDTA"/>
    <property type="match status" value="1"/>
</dbReference>
<sequence length="420" mass="44055">MSSPSPASASPAPKRNRLWPWIVGLALAAGGGYYAYRGGVPGEGGGGGKEAAGPRGGPGMRGERPVPVTLETLGTGELRVTVPALGNVVPRNLVTVRSRVDGPLLEVRFTEGQAVKAGDLIARIDPEPFKAALDQARGQLARDAALLKNAKLDLERYKGLLAQDSIAKQQVDTQDALVRQYQGTVQADEAAVKSAELQLSYTTIKAPISGRVGLRAVDPGNMVKASDAAGLVTIAQMTPITAVFAVPEERLPGIRKRLREGKGLKVEAWDREMKSRLAEGRLLAVDAQIDSATGTVKLKADFDNKDGSLFPNQFVNVRLLLDTLTDVVTVPTAAVQQGSKGNYVYRLGEEGKVSAVPVRLGPVDAGKAAVEEGLAVGDKVVVDGLDKLKDGAKVEPIDAGAVNAPGRERKRGGPGGRPAH</sequence>
<comment type="subcellular location">
    <subcellularLocation>
        <location evidence="1">Cell membrane</location>
    </subcellularLocation>
</comment>
<dbReference type="EMBL" id="JABBGA010000009">
    <property type="protein sequence ID" value="NML26647.1"/>
    <property type="molecule type" value="Genomic_DNA"/>
</dbReference>
<feature type="compositionally biased region" description="Gly residues" evidence="7">
    <location>
        <begin position="45"/>
        <end position="60"/>
    </location>
</feature>
<dbReference type="Proteomes" id="UP000580043">
    <property type="component" value="Unassembled WGS sequence"/>
</dbReference>
<dbReference type="InterPro" id="IPR058625">
    <property type="entry name" value="MdtA-like_BSH"/>
</dbReference>
<keyword evidence="4" id="KW-1003">Cell membrane</keyword>
<dbReference type="Pfam" id="PF25876">
    <property type="entry name" value="HH_MFP_RND"/>
    <property type="match status" value="1"/>
</dbReference>
<evidence type="ECO:0000313" key="13">
    <source>
        <dbReference type="Proteomes" id="UP000580043"/>
    </source>
</evidence>
<proteinExistence type="inferred from homology"/>
<dbReference type="InterPro" id="IPR006143">
    <property type="entry name" value="RND_pump_MFP"/>
</dbReference>
<dbReference type="Gene3D" id="2.40.30.170">
    <property type="match status" value="1"/>
</dbReference>
<comment type="caution">
    <text evidence="12">The sequence shown here is derived from an EMBL/GenBank/DDBJ whole genome shotgun (WGS) entry which is preliminary data.</text>
</comment>
<feature type="region of interest" description="Disordered" evidence="7">
    <location>
        <begin position="45"/>
        <end position="65"/>
    </location>
</feature>
<feature type="domain" description="Multidrug resistance protein MdtA-like beta-barrel" evidence="10">
    <location>
        <begin position="239"/>
        <end position="322"/>
    </location>
</feature>
<dbReference type="NCBIfam" id="NF008589">
    <property type="entry name" value="PRK11556.1"/>
    <property type="match status" value="1"/>
</dbReference>
<evidence type="ECO:0000256" key="1">
    <source>
        <dbReference type="ARBA" id="ARBA00004236"/>
    </source>
</evidence>
<evidence type="ECO:0000313" key="12">
    <source>
        <dbReference type="EMBL" id="NML26647.1"/>
    </source>
</evidence>
<dbReference type="GO" id="GO:0015562">
    <property type="term" value="F:efflux transmembrane transporter activity"/>
    <property type="evidence" value="ECO:0007669"/>
    <property type="project" value="TreeGrafter"/>
</dbReference>
<protein>
    <submittedName>
        <fullName evidence="12">MdtA/MuxA family multidrug efflux RND transporter periplasmic adaptor subunit</fullName>
    </submittedName>
</protein>
<evidence type="ECO:0000259" key="8">
    <source>
        <dbReference type="Pfam" id="PF25876"/>
    </source>
</evidence>
<dbReference type="InterPro" id="IPR058627">
    <property type="entry name" value="MdtA-like_C"/>
</dbReference>
<dbReference type="Gene3D" id="2.40.420.20">
    <property type="match status" value="1"/>
</dbReference>
<evidence type="ECO:0000256" key="3">
    <source>
        <dbReference type="ARBA" id="ARBA00022448"/>
    </source>
</evidence>
<evidence type="ECO:0000256" key="4">
    <source>
        <dbReference type="ARBA" id="ARBA00022475"/>
    </source>
</evidence>
<keyword evidence="13" id="KW-1185">Reference proteome</keyword>
<dbReference type="Gene3D" id="2.40.50.100">
    <property type="match status" value="1"/>
</dbReference>
<reference evidence="12 13" key="1">
    <citation type="submission" date="2020-04" db="EMBL/GenBank/DDBJ databases">
        <title>Zoogloea sp. G-4-1-14 isolated from soil.</title>
        <authorList>
            <person name="Dahal R.H."/>
        </authorList>
    </citation>
    <scope>NUCLEOTIDE SEQUENCE [LARGE SCALE GENOMIC DNA]</scope>
    <source>
        <strain evidence="12 13">G-4-1-14</strain>
    </source>
</reference>
<feature type="region of interest" description="Disordered" evidence="7">
    <location>
        <begin position="396"/>
        <end position="420"/>
    </location>
</feature>
<accession>A0A848G360</accession>
<evidence type="ECO:0000256" key="2">
    <source>
        <dbReference type="ARBA" id="ARBA00009477"/>
    </source>
</evidence>
<keyword evidence="6" id="KW-0472">Membrane</keyword>
<dbReference type="AlphaFoldDB" id="A0A848G360"/>
<evidence type="ECO:0000259" key="9">
    <source>
        <dbReference type="Pfam" id="PF25917"/>
    </source>
</evidence>
<dbReference type="Pfam" id="PF25917">
    <property type="entry name" value="BSH_RND"/>
    <property type="match status" value="1"/>
</dbReference>
<evidence type="ECO:0000256" key="6">
    <source>
        <dbReference type="ARBA" id="ARBA00023136"/>
    </source>
</evidence>
<feature type="domain" description="Multidrug resistance protein MdtA-like C-terminal permuted SH3" evidence="11">
    <location>
        <begin position="326"/>
        <end position="387"/>
    </location>
</feature>
<comment type="similarity">
    <text evidence="2">Belongs to the membrane fusion protein (MFP) (TC 8.A.1) family.</text>
</comment>
<dbReference type="Gene3D" id="1.10.287.470">
    <property type="entry name" value="Helix hairpin bin"/>
    <property type="match status" value="1"/>
</dbReference>
<name>A0A848G360_9RHOO</name>
<dbReference type="GO" id="GO:0030313">
    <property type="term" value="C:cell envelope"/>
    <property type="evidence" value="ECO:0007669"/>
    <property type="project" value="UniProtKB-SubCell"/>
</dbReference>
<organism evidence="12 13">
    <name type="scientific">Zoogloea dura</name>
    <dbReference type="NCBI Taxonomy" id="2728840"/>
    <lineage>
        <taxon>Bacteria</taxon>
        <taxon>Pseudomonadati</taxon>
        <taxon>Pseudomonadota</taxon>
        <taxon>Betaproteobacteria</taxon>
        <taxon>Rhodocyclales</taxon>
        <taxon>Zoogloeaceae</taxon>
        <taxon>Zoogloea</taxon>
    </lineage>
</organism>
<dbReference type="Pfam" id="PF25967">
    <property type="entry name" value="RND-MFP_C"/>
    <property type="match status" value="1"/>
</dbReference>
<keyword evidence="5" id="KW-0997">Cell inner membrane</keyword>
<dbReference type="InterPro" id="IPR058624">
    <property type="entry name" value="MdtA-like_HH"/>
</dbReference>
<dbReference type="SUPFAM" id="SSF111369">
    <property type="entry name" value="HlyD-like secretion proteins"/>
    <property type="match status" value="1"/>
</dbReference>
<feature type="domain" description="Multidrug resistance protein MdtA-like alpha-helical hairpin" evidence="8">
    <location>
        <begin position="133"/>
        <end position="202"/>
    </location>
</feature>
<keyword evidence="3" id="KW-0813">Transport</keyword>
<gene>
    <name evidence="12" type="ORF">HHL15_12905</name>
</gene>
<dbReference type="PANTHER" id="PTHR30469:SF12">
    <property type="entry name" value="MULTIDRUG RESISTANCE PROTEIN MDTA"/>
    <property type="match status" value="1"/>
</dbReference>
<dbReference type="Pfam" id="PF25944">
    <property type="entry name" value="Beta-barrel_RND"/>
    <property type="match status" value="1"/>
</dbReference>
<evidence type="ECO:0000256" key="7">
    <source>
        <dbReference type="SAM" id="MobiDB-lite"/>
    </source>
</evidence>
<evidence type="ECO:0000259" key="11">
    <source>
        <dbReference type="Pfam" id="PF25967"/>
    </source>
</evidence>
<dbReference type="NCBIfam" id="TIGR01730">
    <property type="entry name" value="RND_mfp"/>
    <property type="match status" value="1"/>
</dbReference>
<evidence type="ECO:0000256" key="5">
    <source>
        <dbReference type="ARBA" id="ARBA00022519"/>
    </source>
</evidence>
<dbReference type="FunFam" id="2.40.420.20:FF:000001">
    <property type="entry name" value="Efflux RND transporter periplasmic adaptor subunit"/>
    <property type="match status" value="1"/>
</dbReference>